<protein>
    <submittedName>
        <fullName evidence="9">Auxin Efflux Carrier</fullName>
    </submittedName>
</protein>
<feature type="transmembrane region" description="Helical" evidence="8">
    <location>
        <begin position="161"/>
        <end position="179"/>
    </location>
</feature>
<evidence type="ECO:0000256" key="4">
    <source>
        <dbReference type="ARBA" id="ARBA00022475"/>
    </source>
</evidence>
<organism evidence="9 10">
    <name type="scientific">Fluviicola taffensis (strain DSM 16823 / NCIMB 13979 / RW262)</name>
    <dbReference type="NCBI Taxonomy" id="755732"/>
    <lineage>
        <taxon>Bacteria</taxon>
        <taxon>Pseudomonadati</taxon>
        <taxon>Bacteroidota</taxon>
        <taxon>Flavobacteriia</taxon>
        <taxon>Flavobacteriales</taxon>
        <taxon>Crocinitomicaceae</taxon>
        <taxon>Fluviicola</taxon>
    </lineage>
</organism>
<feature type="transmembrane region" description="Helical" evidence="8">
    <location>
        <begin position="217"/>
        <end position="240"/>
    </location>
</feature>
<dbReference type="HOGENOM" id="CLU_056175_5_0_10"/>
<keyword evidence="7 8" id="KW-0472">Membrane</keyword>
<name>F2IHJ8_FLUTR</name>
<sequence precursor="true">MSNFILIAVCFLAGFLLRKSGVLAKGSHHGINVWIIYVALPAATLKYLPSVVWSNDLIIPLITPLICWLGAWLLAELVSKPFHFDRKTKAAFLIVTGLGNTSFIGFPLISAYYGEKYLSIAAVTDQMSFFILAVFASVVAMKASGKAKADFKTISLKLLKFPPFLVIIAALILPYFISFEPITPLATTLAATLSPLALFSVGLQFELGKMRDVLKPILAASIYKLILSPLIIFGLAFAFHTGQMETKISVFEASMGTMISAGILNDQFGLNPRLSNLIVFMTILLSFVTSGIWYLVLENLL</sequence>
<dbReference type="PANTHER" id="PTHR36838:SF1">
    <property type="entry name" value="SLR1864 PROTEIN"/>
    <property type="match status" value="1"/>
</dbReference>
<dbReference type="RefSeq" id="WP_013686533.1">
    <property type="nucleotide sequence ID" value="NC_015321.1"/>
</dbReference>
<evidence type="ECO:0000256" key="1">
    <source>
        <dbReference type="ARBA" id="ARBA00004651"/>
    </source>
</evidence>
<proteinExistence type="inferred from homology"/>
<keyword evidence="6 8" id="KW-1133">Transmembrane helix</keyword>
<dbReference type="Pfam" id="PF03547">
    <property type="entry name" value="Mem_trans"/>
    <property type="match status" value="1"/>
</dbReference>
<dbReference type="Proteomes" id="UP000007463">
    <property type="component" value="Chromosome"/>
</dbReference>
<evidence type="ECO:0000313" key="9">
    <source>
        <dbReference type="EMBL" id="AEA43763.1"/>
    </source>
</evidence>
<dbReference type="KEGG" id="fte:Fluta_1772"/>
<comment type="similarity">
    <text evidence="2">Belongs to the auxin efflux carrier (TC 2.A.69) family.</text>
</comment>
<dbReference type="OrthoDB" id="9786183at2"/>
<keyword evidence="5 8" id="KW-0812">Transmembrane</keyword>
<evidence type="ECO:0000256" key="2">
    <source>
        <dbReference type="ARBA" id="ARBA00010145"/>
    </source>
</evidence>
<keyword evidence="10" id="KW-1185">Reference proteome</keyword>
<dbReference type="GO" id="GO:0055085">
    <property type="term" value="P:transmembrane transport"/>
    <property type="evidence" value="ECO:0007669"/>
    <property type="project" value="InterPro"/>
</dbReference>
<comment type="subcellular location">
    <subcellularLocation>
        <location evidence="1">Cell membrane</location>
        <topology evidence="1">Multi-pass membrane protein</topology>
    </subcellularLocation>
</comment>
<evidence type="ECO:0000256" key="6">
    <source>
        <dbReference type="ARBA" id="ARBA00022989"/>
    </source>
</evidence>
<dbReference type="EMBL" id="CP002542">
    <property type="protein sequence ID" value="AEA43763.1"/>
    <property type="molecule type" value="Genomic_DNA"/>
</dbReference>
<reference evidence="10" key="2">
    <citation type="submission" date="2011-02" db="EMBL/GenBank/DDBJ databases">
        <title>The complete genome of Fluviicola taffensis DSM 16823.</title>
        <authorList>
            <consortium name="US DOE Joint Genome Institute (JGI-PGF)"/>
            <person name="Lucas S."/>
            <person name="Copeland A."/>
            <person name="Lapidus A."/>
            <person name="Bruce D."/>
            <person name="Goodwin L."/>
            <person name="Pitluck S."/>
            <person name="Kyrpides N."/>
            <person name="Mavromatis K."/>
            <person name="Ivanova N."/>
            <person name="Mikhailova N."/>
            <person name="Pagani I."/>
            <person name="Chertkov O."/>
            <person name="Detter J.C."/>
            <person name="Han C."/>
            <person name="Tapia R."/>
            <person name="Land M."/>
            <person name="Hauser L."/>
            <person name="Markowitz V."/>
            <person name="Cheng J.-F."/>
            <person name="Hugenholtz P."/>
            <person name="Woyke T."/>
            <person name="Wu D."/>
            <person name="Tindall B."/>
            <person name="Pomrenke H.G."/>
            <person name="Brambilla E."/>
            <person name="Klenk H.-P."/>
            <person name="Eisen J.A."/>
        </authorList>
    </citation>
    <scope>NUCLEOTIDE SEQUENCE [LARGE SCALE GENOMIC DNA]</scope>
    <source>
        <strain evidence="10">DSM 16823 / RW262 / RW262</strain>
    </source>
</reference>
<keyword evidence="4" id="KW-1003">Cell membrane</keyword>
<gene>
    <name evidence="9" type="ordered locus">Fluta_1772</name>
</gene>
<reference evidence="9 10" key="1">
    <citation type="journal article" date="2011" name="Stand. Genomic Sci.">
        <title>Complete genome sequence of the gliding freshwater bacterium Fluviicola taffensis type strain (RW262).</title>
        <authorList>
            <person name="Woyke T."/>
            <person name="Chertkov O."/>
            <person name="Lapidus A."/>
            <person name="Nolan M."/>
            <person name="Lucas S."/>
            <person name="Del Rio T.G."/>
            <person name="Tice H."/>
            <person name="Cheng J.F."/>
            <person name="Tapia R."/>
            <person name="Han C."/>
            <person name="Goodwin L."/>
            <person name="Pitluck S."/>
            <person name="Liolios K."/>
            <person name="Pagani I."/>
            <person name="Ivanova N."/>
            <person name="Huntemann M."/>
            <person name="Mavromatis K."/>
            <person name="Mikhailova N."/>
            <person name="Pati A."/>
            <person name="Chen A."/>
            <person name="Palaniappan K."/>
            <person name="Land M."/>
            <person name="Hauser L."/>
            <person name="Brambilla E.M."/>
            <person name="Rohde M."/>
            <person name="Mwirichia R."/>
            <person name="Sikorski J."/>
            <person name="Tindall B.J."/>
            <person name="Goker M."/>
            <person name="Bristow J."/>
            <person name="Eisen J.A."/>
            <person name="Markowitz V."/>
            <person name="Hugenholtz P."/>
            <person name="Klenk H.P."/>
            <person name="Kyrpides N.C."/>
        </authorList>
    </citation>
    <scope>NUCLEOTIDE SEQUENCE [LARGE SCALE GENOMIC DNA]</scope>
    <source>
        <strain evidence="10">DSM 16823 / RW262 / RW262</strain>
    </source>
</reference>
<feature type="transmembrane region" description="Helical" evidence="8">
    <location>
        <begin position="90"/>
        <end position="113"/>
    </location>
</feature>
<feature type="transmembrane region" description="Helical" evidence="8">
    <location>
        <begin position="277"/>
        <end position="296"/>
    </location>
</feature>
<dbReference type="InterPro" id="IPR004776">
    <property type="entry name" value="Mem_transp_PIN-like"/>
</dbReference>
<evidence type="ECO:0000256" key="3">
    <source>
        <dbReference type="ARBA" id="ARBA00022448"/>
    </source>
</evidence>
<dbReference type="AlphaFoldDB" id="F2IHJ8"/>
<evidence type="ECO:0000256" key="8">
    <source>
        <dbReference type="SAM" id="Phobius"/>
    </source>
</evidence>
<dbReference type="Gene3D" id="1.20.1530.20">
    <property type="match status" value="1"/>
</dbReference>
<feature type="transmembrane region" description="Helical" evidence="8">
    <location>
        <begin position="119"/>
        <end position="140"/>
    </location>
</feature>
<accession>F2IHJ8</accession>
<dbReference type="STRING" id="755732.Fluta_1772"/>
<dbReference type="PANTHER" id="PTHR36838">
    <property type="entry name" value="AUXIN EFFLUX CARRIER FAMILY PROTEIN"/>
    <property type="match status" value="1"/>
</dbReference>
<dbReference type="eggNOG" id="COG0679">
    <property type="taxonomic scope" value="Bacteria"/>
</dbReference>
<dbReference type="InterPro" id="IPR038770">
    <property type="entry name" value="Na+/solute_symporter_sf"/>
</dbReference>
<dbReference type="GO" id="GO:0005886">
    <property type="term" value="C:plasma membrane"/>
    <property type="evidence" value="ECO:0007669"/>
    <property type="project" value="UniProtKB-SubCell"/>
</dbReference>
<evidence type="ECO:0000256" key="7">
    <source>
        <dbReference type="ARBA" id="ARBA00023136"/>
    </source>
</evidence>
<feature type="transmembrane region" description="Helical" evidence="8">
    <location>
        <begin position="57"/>
        <end position="78"/>
    </location>
</feature>
<evidence type="ECO:0000256" key="5">
    <source>
        <dbReference type="ARBA" id="ARBA00022692"/>
    </source>
</evidence>
<keyword evidence="3" id="KW-0813">Transport</keyword>
<evidence type="ECO:0000313" key="10">
    <source>
        <dbReference type="Proteomes" id="UP000007463"/>
    </source>
</evidence>
<feature type="transmembrane region" description="Helical" evidence="8">
    <location>
        <begin position="185"/>
        <end position="205"/>
    </location>
</feature>